<evidence type="ECO:0000256" key="4">
    <source>
        <dbReference type="ARBA" id="ARBA00022989"/>
    </source>
</evidence>
<evidence type="ECO:0000256" key="5">
    <source>
        <dbReference type="ARBA" id="ARBA00023136"/>
    </source>
</evidence>
<keyword evidence="2" id="KW-1003">Cell membrane</keyword>
<dbReference type="RefSeq" id="WP_216456873.1">
    <property type="nucleotide sequence ID" value="NZ_JAHLQL010000002.1"/>
</dbReference>
<dbReference type="PANTHER" id="PTHR30572">
    <property type="entry name" value="MEMBRANE COMPONENT OF TRANSPORTER-RELATED"/>
    <property type="match status" value="1"/>
</dbReference>
<feature type="transmembrane region" description="Helical" evidence="7">
    <location>
        <begin position="346"/>
        <end position="372"/>
    </location>
</feature>
<dbReference type="InterPro" id="IPR050250">
    <property type="entry name" value="Macrolide_Exporter_MacB"/>
</dbReference>
<keyword evidence="3 7" id="KW-0812">Transmembrane</keyword>
<feature type="transmembrane region" description="Helical" evidence="7">
    <location>
        <begin position="466"/>
        <end position="487"/>
    </location>
</feature>
<evidence type="ECO:0000256" key="3">
    <source>
        <dbReference type="ARBA" id="ARBA00022692"/>
    </source>
</evidence>
<feature type="transmembrane region" description="Helical" evidence="7">
    <location>
        <begin position="291"/>
        <end position="311"/>
    </location>
</feature>
<evidence type="ECO:0000313" key="9">
    <source>
        <dbReference type="EMBL" id="MBU5591970.1"/>
    </source>
</evidence>
<comment type="caution">
    <text evidence="9">The sequence shown here is derived from an EMBL/GenBank/DDBJ whole genome shotgun (WGS) entry which is preliminary data.</text>
</comment>
<dbReference type="Proteomes" id="UP000736583">
    <property type="component" value="Unassembled WGS sequence"/>
</dbReference>
<keyword evidence="5 7" id="KW-0472">Membrane</keyword>
<evidence type="ECO:0000256" key="6">
    <source>
        <dbReference type="ARBA" id="ARBA00038076"/>
    </source>
</evidence>
<comment type="similarity">
    <text evidence="6">Belongs to the ABC-4 integral membrane protein family.</text>
</comment>
<evidence type="ECO:0000256" key="1">
    <source>
        <dbReference type="ARBA" id="ARBA00004651"/>
    </source>
</evidence>
<feature type="domain" description="ABC3 transporter permease C-terminal" evidence="8">
    <location>
        <begin position="756"/>
        <end position="872"/>
    </location>
</feature>
<feature type="domain" description="ABC3 transporter permease C-terminal" evidence="8">
    <location>
        <begin position="297"/>
        <end position="419"/>
    </location>
</feature>
<proteinExistence type="inferred from homology"/>
<dbReference type="Pfam" id="PF02687">
    <property type="entry name" value="FtsX"/>
    <property type="match status" value="2"/>
</dbReference>
<accession>A0ABS6F0Q2</accession>
<evidence type="ECO:0000256" key="7">
    <source>
        <dbReference type="SAM" id="Phobius"/>
    </source>
</evidence>
<feature type="transmembrane region" description="Helical" evidence="7">
    <location>
        <begin position="799"/>
        <end position="828"/>
    </location>
</feature>
<feature type="transmembrane region" description="Helical" evidence="7">
    <location>
        <begin position="840"/>
        <end position="862"/>
    </location>
</feature>
<dbReference type="PANTHER" id="PTHR30572:SF4">
    <property type="entry name" value="ABC TRANSPORTER PERMEASE YTRF"/>
    <property type="match status" value="1"/>
</dbReference>
<feature type="transmembrane region" description="Helical" evidence="7">
    <location>
        <begin position="751"/>
        <end position="778"/>
    </location>
</feature>
<reference evidence="9 10" key="1">
    <citation type="submission" date="2021-06" db="EMBL/GenBank/DDBJ databases">
        <authorList>
            <person name="Sun Q."/>
            <person name="Li D."/>
        </authorList>
    </citation>
    <scope>NUCLEOTIDE SEQUENCE [LARGE SCALE GENOMIC DNA]</scope>
    <source>
        <strain evidence="9 10">MSJ-4</strain>
    </source>
</reference>
<feature type="transmembrane region" description="Helical" evidence="7">
    <location>
        <begin position="392"/>
        <end position="414"/>
    </location>
</feature>
<evidence type="ECO:0000256" key="2">
    <source>
        <dbReference type="ARBA" id="ARBA00022475"/>
    </source>
</evidence>
<organism evidence="9 10">
    <name type="scientific">Clostridium simiarum</name>
    <dbReference type="NCBI Taxonomy" id="2841506"/>
    <lineage>
        <taxon>Bacteria</taxon>
        <taxon>Bacillati</taxon>
        <taxon>Bacillota</taxon>
        <taxon>Clostridia</taxon>
        <taxon>Eubacteriales</taxon>
        <taxon>Clostridiaceae</taxon>
        <taxon>Clostridium</taxon>
    </lineage>
</organism>
<protein>
    <submittedName>
        <fullName evidence="9">FtsX-like permease family protein</fullName>
    </submittedName>
</protein>
<sequence>MKTYKSITTKYMKVQKKRTLLTILGIIMSIALISGTGTIFYSYRDARIQDVKQDKGDYEVRFKNISKNQIDTLKNHTEFKDISIVQYIGFGKIHDTPKEEMKESTPKFKYTYLKAYDDKSLKDTFTINLLEGRLPENSNEIIIEKGALRYLDPNLKLGDKINFPFGIRKDSKDNEEVLPANGFSDTEIFEEKYEKEYTLVGIIKPKFFSTSHFMYDSITLLDNLKDNENNYSSYMKIISDKNKRGIATSVASSFGISFKEDNKDLNPSIDFNDPLLNLYGQNANALKNDSLFKVITFIIVLIIVCTVALIYNSFNISVLERISQFGVLRSIGATPRQIRTIVLREALIISIISIPIGFLSGVLAIKIVITLLGGVNFLSIKNFNISLKPEVFLLSLILGFLTVFLSALFPALMAGNITPLEAVRNNKNIKKERFKKSKSNNRLIKLLFNVEGVLAHKNIRRNKKRFIITVFSLVVSIVMFITFNSLANLAKASNSRESSPYYDSFYLTNSKDGFTDNQYTEIKDLNGVEQVYKTTFTNTRIAVEKNRIDPYFLDRYNLEDVYKDSVFTHGTIKTYDENAFKLLKSNLTQGNLDTNSLDDFDIIIVNKNKVRVDNKWVVKDFYNYKVGDELKLPKVDYTESRMAEDFLNSVKDSIAKDNTYSLKIVGILNSDPLDSYDDSYGLTIIMSNRTYENVIGNLKFKTMLLKLSDDKNTRESVRDFFQQKSVREDVMFDDFQKQVEEENQSTFQLKVFVYGFITVITLISAVNIINTISTNLLLRKREFATLKAIGMSQSQVIKLVLLEGTLHGILASIFGSIIGTILSFVLFSLSGALIEVSKEIPWNSIIIASLGSILISLIASLLPLKKIKNENIVENIRMEE</sequence>
<name>A0ABS6F0Q2_9CLOT</name>
<gene>
    <name evidence="9" type="ORF">KQI89_09335</name>
</gene>
<keyword evidence="4 7" id="KW-1133">Transmembrane helix</keyword>
<keyword evidence="10" id="KW-1185">Reference proteome</keyword>
<comment type="subcellular location">
    <subcellularLocation>
        <location evidence="1">Cell membrane</location>
        <topology evidence="1">Multi-pass membrane protein</topology>
    </subcellularLocation>
</comment>
<dbReference type="InterPro" id="IPR003838">
    <property type="entry name" value="ABC3_permease_C"/>
</dbReference>
<evidence type="ECO:0000313" key="10">
    <source>
        <dbReference type="Proteomes" id="UP000736583"/>
    </source>
</evidence>
<feature type="transmembrane region" description="Helical" evidence="7">
    <location>
        <begin position="20"/>
        <end position="43"/>
    </location>
</feature>
<evidence type="ECO:0000259" key="8">
    <source>
        <dbReference type="Pfam" id="PF02687"/>
    </source>
</evidence>
<dbReference type="EMBL" id="JAHLQL010000002">
    <property type="protein sequence ID" value="MBU5591970.1"/>
    <property type="molecule type" value="Genomic_DNA"/>
</dbReference>